<reference evidence="3 4" key="1">
    <citation type="submission" date="2024-06" db="EMBL/GenBank/DDBJ databases">
        <authorList>
            <person name="Kraege A."/>
            <person name="Thomma B."/>
        </authorList>
    </citation>
    <scope>NUCLEOTIDE SEQUENCE [LARGE SCALE GENOMIC DNA]</scope>
</reference>
<proteinExistence type="predicted"/>
<comment type="caution">
    <text evidence="3">The sequence shown here is derived from an EMBL/GenBank/DDBJ whole genome shotgun (WGS) entry which is preliminary data.</text>
</comment>
<keyword evidence="4" id="KW-1185">Reference proteome</keyword>
<evidence type="ECO:0000313" key="4">
    <source>
        <dbReference type="Proteomes" id="UP001497392"/>
    </source>
</evidence>
<dbReference type="SMART" id="SM00849">
    <property type="entry name" value="Lactamase_B"/>
    <property type="match status" value="1"/>
</dbReference>
<dbReference type="InterPro" id="IPR001279">
    <property type="entry name" value="Metallo-B-lactamas"/>
</dbReference>
<feature type="domain" description="Metallo-beta-lactamase" evidence="2">
    <location>
        <begin position="79"/>
        <end position="255"/>
    </location>
</feature>
<protein>
    <submittedName>
        <fullName evidence="3">G1928 protein</fullName>
    </submittedName>
</protein>
<evidence type="ECO:0000259" key="2">
    <source>
        <dbReference type="SMART" id="SM00849"/>
    </source>
</evidence>
<dbReference type="PANTHER" id="PTHR42773">
    <property type="entry name" value="METALLO-BETA-LACTAMASE-RELATED"/>
    <property type="match status" value="1"/>
</dbReference>
<dbReference type="EMBL" id="CAXHTA020000002">
    <property type="protein sequence ID" value="CAL5219989.1"/>
    <property type="molecule type" value="Genomic_DNA"/>
</dbReference>
<dbReference type="PANTHER" id="PTHR42773:SF1">
    <property type="entry name" value="METALLO-BETA-LACTAMASE FAMILY PROTEIN"/>
    <property type="match status" value="1"/>
</dbReference>
<sequence length="299" mass="33801">MAPDFFRRRDMQSAVLRQPETEEERFEAFSALLSCPTYSIHGPADAKQEQRAAEESFPRRVAGTENCYHCGYHDELSFGGSSYLIQRPEGNVLVDVPRYNPKLLNRIKDMGGVKYMFLTHKDDVAAHYKWASALGAERIMHKAETNVQQRTNEVEHQIEGEGPWGLPDGSEDCEIIFTPGHAEAHCVLLYKPQKVLFSGDHLAADVVGEWTAKHEDMGDGFLGISRSFNCCSVEQQVESCLKLGAYDWLTLLPGHGRPGGVKDETERKQQLQLIKERETKRGLDRVPTDGNHQRHEADY</sequence>
<dbReference type="Pfam" id="PF00753">
    <property type="entry name" value="Lactamase_B"/>
    <property type="match status" value="1"/>
</dbReference>
<dbReference type="SUPFAM" id="SSF56281">
    <property type="entry name" value="Metallo-hydrolase/oxidoreductase"/>
    <property type="match status" value="1"/>
</dbReference>
<dbReference type="CDD" id="cd07727">
    <property type="entry name" value="YmaE-like_MBL-fold"/>
    <property type="match status" value="1"/>
</dbReference>
<dbReference type="InterPro" id="IPR036866">
    <property type="entry name" value="RibonucZ/Hydroxyglut_hydro"/>
</dbReference>
<dbReference type="Gene3D" id="3.60.15.10">
    <property type="entry name" value="Ribonuclease Z/Hydroxyacylglutathione hydrolase-like"/>
    <property type="match status" value="1"/>
</dbReference>
<name>A0ABP1FLB9_9CHLO</name>
<evidence type="ECO:0000256" key="1">
    <source>
        <dbReference type="SAM" id="MobiDB-lite"/>
    </source>
</evidence>
<dbReference type="Pfam" id="PF13370">
    <property type="entry name" value="Fer4_13"/>
    <property type="match status" value="1"/>
</dbReference>
<feature type="region of interest" description="Disordered" evidence="1">
    <location>
        <begin position="274"/>
        <end position="299"/>
    </location>
</feature>
<evidence type="ECO:0000313" key="3">
    <source>
        <dbReference type="EMBL" id="CAL5219989.1"/>
    </source>
</evidence>
<accession>A0ABP1FLB9</accession>
<dbReference type="Proteomes" id="UP001497392">
    <property type="component" value="Unassembled WGS sequence"/>
</dbReference>
<gene>
    <name evidence="3" type="primary">g1928</name>
    <name evidence="3" type="ORF">VP750_LOCUS1648</name>
</gene>
<organism evidence="3 4">
    <name type="scientific">Coccomyxa viridis</name>
    <dbReference type="NCBI Taxonomy" id="1274662"/>
    <lineage>
        <taxon>Eukaryota</taxon>
        <taxon>Viridiplantae</taxon>
        <taxon>Chlorophyta</taxon>
        <taxon>core chlorophytes</taxon>
        <taxon>Trebouxiophyceae</taxon>
        <taxon>Trebouxiophyceae incertae sedis</taxon>
        <taxon>Coccomyxaceae</taxon>
        <taxon>Coccomyxa</taxon>
    </lineage>
</organism>